<feature type="signal peptide" evidence="1">
    <location>
        <begin position="1"/>
        <end position="19"/>
    </location>
</feature>
<accession>D0N0Q6</accession>
<evidence type="ECO:0000256" key="1">
    <source>
        <dbReference type="SAM" id="SignalP"/>
    </source>
</evidence>
<keyword evidence="1" id="KW-0732">Signal</keyword>
<dbReference type="Proteomes" id="UP000006643">
    <property type="component" value="Unassembled WGS sequence"/>
</dbReference>
<dbReference type="EMBL" id="DS028122">
    <property type="protein sequence ID" value="EEY67219.1"/>
    <property type="molecule type" value="Genomic_DNA"/>
</dbReference>
<feature type="chain" id="PRO_5003012799" evidence="1">
    <location>
        <begin position="20"/>
        <end position="89"/>
    </location>
</feature>
<dbReference type="AlphaFoldDB" id="D0N0Q6"/>
<reference evidence="3" key="1">
    <citation type="journal article" date="2009" name="Nature">
        <title>Genome sequence and analysis of the Irish potato famine pathogen Phytophthora infestans.</title>
        <authorList>
            <consortium name="The Broad Institute Genome Sequencing Platform"/>
            <person name="Haas B.J."/>
            <person name="Kamoun S."/>
            <person name="Zody M.C."/>
            <person name="Jiang R.H."/>
            <person name="Handsaker R.E."/>
            <person name="Cano L.M."/>
            <person name="Grabherr M."/>
            <person name="Kodira C.D."/>
            <person name="Raffaele S."/>
            <person name="Torto-Alalibo T."/>
            <person name="Bozkurt T.O."/>
            <person name="Ah-Fong A.M."/>
            <person name="Alvarado L."/>
            <person name="Anderson V.L."/>
            <person name="Armstrong M.R."/>
            <person name="Avrova A."/>
            <person name="Baxter L."/>
            <person name="Beynon J."/>
            <person name="Boevink P.C."/>
            <person name="Bollmann S.R."/>
            <person name="Bos J.I."/>
            <person name="Bulone V."/>
            <person name="Cai G."/>
            <person name="Cakir C."/>
            <person name="Carrington J.C."/>
            <person name="Chawner M."/>
            <person name="Conti L."/>
            <person name="Costanzo S."/>
            <person name="Ewan R."/>
            <person name="Fahlgren N."/>
            <person name="Fischbach M.A."/>
            <person name="Fugelstad J."/>
            <person name="Gilroy E.M."/>
            <person name="Gnerre S."/>
            <person name="Green P.J."/>
            <person name="Grenville-Briggs L.J."/>
            <person name="Griffith J."/>
            <person name="Grunwald N.J."/>
            <person name="Horn K."/>
            <person name="Horner N.R."/>
            <person name="Hu C.H."/>
            <person name="Huitema E."/>
            <person name="Jeong D.H."/>
            <person name="Jones A.M."/>
            <person name="Jones J.D."/>
            <person name="Jones R.W."/>
            <person name="Karlsson E.K."/>
            <person name="Kunjeti S.G."/>
            <person name="Lamour K."/>
            <person name="Liu Z."/>
            <person name="Ma L."/>
            <person name="Maclean D."/>
            <person name="Chibucos M.C."/>
            <person name="McDonald H."/>
            <person name="McWalters J."/>
            <person name="Meijer H.J."/>
            <person name="Morgan W."/>
            <person name="Morris P.F."/>
            <person name="Munro C.A."/>
            <person name="O'Neill K."/>
            <person name="Ospina-Giraldo M."/>
            <person name="Pinzon A."/>
            <person name="Pritchard L."/>
            <person name="Ramsahoye B."/>
            <person name="Ren Q."/>
            <person name="Restrepo S."/>
            <person name="Roy S."/>
            <person name="Sadanandom A."/>
            <person name="Savidor A."/>
            <person name="Schornack S."/>
            <person name="Schwartz D.C."/>
            <person name="Schumann U.D."/>
            <person name="Schwessinger B."/>
            <person name="Seyer L."/>
            <person name="Sharpe T."/>
            <person name="Silvar C."/>
            <person name="Song J."/>
            <person name="Studholme D.J."/>
            <person name="Sykes S."/>
            <person name="Thines M."/>
            <person name="van de Vondervoort P.J."/>
            <person name="Phuntumart V."/>
            <person name="Wawra S."/>
            <person name="Weide R."/>
            <person name="Win J."/>
            <person name="Young C."/>
            <person name="Zhou S."/>
            <person name="Fry W."/>
            <person name="Meyers B.C."/>
            <person name="van West P."/>
            <person name="Ristaino J."/>
            <person name="Govers F."/>
            <person name="Birch P.R."/>
            <person name="Whisson S.C."/>
            <person name="Judelson H.S."/>
            <person name="Nusbaum C."/>
        </authorList>
    </citation>
    <scope>NUCLEOTIDE SEQUENCE [LARGE SCALE GENOMIC DNA]</scope>
    <source>
        <strain evidence="3">T30-4</strain>
    </source>
</reference>
<dbReference type="VEuPathDB" id="FungiDB:PITG_04178"/>
<dbReference type="HOGENOM" id="CLU_2459584_0_0_1"/>
<dbReference type="GeneID" id="9479737"/>
<dbReference type="InParanoid" id="D0N0Q6"/>
<name>D0N0Q6_PHYIT</name>
<proteinExistence type="predicted"/>
<protein>
    <submittedName>
        <fullName evidence="2">Secreted RxLR effector peptide protein, putative</fullName>
    </submittedName>
</protein>
<gene>
    <name evidence="2" type="ORF">PITG_04178</name>
</gene>
<keyword evidence="3" id="KW-1185">Reference proteome</keyword>
<evidence type="ECO:0000313" key="3">
    <source>
        <dbReference type="Proteomes" id="UP000006643"/>
    </source>
</evidence>
<dbReference type="KEGG" id="pif:PITG_04178"/>
<sequence>MRFTLLLLFTASSALLAWGSTLSIENDGETRSLRQTKLVVSDDAQDKERGLIFDASDLTALKSFKTVNITGWQLTRNIREQFSLPGNRR</sequence>
<dbReference type="RefSeq" id="XP_002905867.1">
    <property type="nucleotide sequence ID" value="XM_002905821.1"/>
</dbReference>
<organism evidence="2 3">
    <name type="scientific">Phytophthora infestans (strain T30-4)</name>
    <name type="common">Potato late blight agent</name>
    <dbReference type="NCBI Taxonomy" id="403677"/>
    <lineage>
        <taxon>Eukaryota</taxon>
        <taxon>Sar</taxon>
        <taxon>Stramenopiles</taxon>
        <taxon>Oomycota</taxon>
        <taxon>Peronosporomycetes</taxon>
        <taxon>Peronosporales</taxon>
        <taxon>Peronosporaceae</taxon>
        <taxon>Phytophthora</taxon>
    </lineage>
</organism>
<evidence type="ECO:0000313" key="2">
    <source>
        <dbReference type="EMBL" id="EEY67219.1"/>
    </source>
</evidence>